<evidence type="ECO:0000256" key="1">
    <source>
        <dbReference type="ARBA" id="ARBA00004123"/>
    </source>
</evidence>
<keyword evidence="2" id="KW-0805">Transcription regulation</keyword>
<feature type="region of interest" description="Disordered" evidence="5">
    <location>
        <begin position="533"/>
        <end position="558"/>
    </location>
</feature>
<evidence type="ECO:0000256" key="5">
    <source>
        <dbReference type="SAM" id="MobiDB-lite"/>
    </source>
</evidence>
<dbReference type="CDD" id="cd06847">
    <property type="entry name" value="HFD_SUPT7L"/>
    <property type="match status" value="1"/>
</dbReference>
<comment type="subcellular location">
    <subcellularLocation>
        <location evidence="1">Nucleus</location>
    </subcellularLocation>
</comment>
<protein>
    <recommendedName>
        <fullName evidence="6">Bromodomain associated domain-containing protein</fullName>
    </recommendedName>
</protein>
<dbReference type="GO" id="GO:0000124">
    <property type="term" value="C:SAGA complex"/>
    <property type="evidence" value="ECO:0007669"/>
    <property type="project" value="InterPro"/>
</dbReference>
<dbReference type="InterPro" id="IPR006565">
    <property type="entry name" value="BTP"/>
</dbReference>
<feature type="domain" description="Bromodomain associated" evidence="6">
    <location>
        <begin position="398"/>
        <end position="459"/>
    </location>
</feature>
<feature type="compositionally biased region" description="Low complexity" evidence="5">
    <location>
        <begin position="207"/>
        <end position="228"/>
    </location>
</feature>
<name>A0A2S2P726_SCHGA</name>
<dbReference type="PANTHER" id="PTHR28598:SF1">
    <property type="entry name" value="STAGA COMPLEX 65 SUBUNIT GAMMA"/>
    <property type="match status" value="1"/>
</dbReference>
<dbReference type="GO" id="GO:0005634">
    <property type="term" value="C:nucleus"/>
    <property type="evidence" value="ECO:0007669"/>
    <property type="project" value="UniProtKB-SubCell"/>
</dbReference>
<feature type="region of interest" description="Disordered" evidence="5">
    <location>
        <begin position="205"/>
        <end position="239"/>
    </location>
</feature>
<dbReference type="InterPro" id="IPR039460">
    <property type="entry name" value="SUPT7L/Spt7"/>
</dbReference>
<accession>A0A2S2P726</accession>
<dbReference type="PANTHER" id="PTHR28598">
    <property type="entry name" value="STAGA COMPLEX 65 SUBUNIT GAMMA"/>
    <property type="match status" value="1"/>
</dbReference>
<reference evidence="7" key="1">
    <citation type="submission" date="2018-04" db="EMBL/GenBank/DDBJ databases">
        <title>Transcriptome of Schizaphis graminum biotype I.</title>
        <authorList>
            <person name="Scully E.D."/>
            <person name="Geib S.M."/>
            <person name="Palmer N.A."/>
            <person name="Koch K."/>
            <person name="Bradshaw J."/>
            <person name="Heng-Moss T."/>
            <person name="Sarath G."/>
        </authorList>
    </citation>
    <scope>NUCLEOTIDE SEQUENCE</scope>
</reference>
<dbReference type="Pfam" id="PF07524">
    <property type="entry name" value="Bromo_TP"/>
    <property type="match status" value="1"/>
</dbReference>
<sequence>MELDTEMEYCSTDITNENKSNTEIIHTYDAEEDEDDNCVVVDKGEKQLLPASIRLLAGNICAIDDEPWTVEEGDDFIEDNLDNPKITPQKTVGDEKIEKSSPVISKVFSNVKETEEKLHLKNNYVKTFINSELGKIFENIFETDNALNIDQLKMEEKSEFGEKFIVNENISNDLDLNVINKIAENTKYMSGISYSTSLPGPSYSMDLPGPSCSTPLPGPSSLTSLPGPYNSKSSSTKLDTNLNKSSIEKDNTMENLINTICNDFFRKIETTNTNTDTNQDYSEFPKLGASNENEGNFECFQEDPDTVNPDIMYNIDLNEHYKYMDLLVQKIENATSKSAKQTVLNECMQLMPIPQIEHEPQLFTDDERSKFSNGICEWEYKIERDDWDKIMIKRAVIFTAHAGFDEANEESLSVLSDIIIHYIKRLAIIMKKNFDLQCQSSCPDKIDPIDNSLQEIGVKGGLRELFKHRDNDIFGRRRALIDKCKELQKIIDKFVEQTKNTLFEKANEEISTNKEVINEGILIDKRDKTKIESKSMLDSKSSIEGNTDIQQNLEHAND</sequence>
<evidence type="ECO:0000256" key="3">
    <source>
        <dbReference type="ARBA" id="ARBA00023163"/>
    </source>
</evidence>
<organism evidence="7">
    <name type="scientific">Schizaphis graminum</name>
    <name type="common">Green bug aphid</name>
    <dbReference type="NCBI Taxonomy" id="13262"/>
    <lineage>
        <taxon>Eukaryota</taxon>
        <taxon>Metazoa</taxon>
        <taxon>Ecdysozoa</taxon>
        <taxon>Arthropoda</taxon>
        <taxon>Hexapoda</taxon>
        <taxon>Insecta</taxon>
        <taxon>Pterygota</taxon>
        <taxon>Neoptera</taxon>
        <taxon>Paraneoptera</taxon>
        <taxon>Hemiptera</taxon>
        <taxon>Sternorrhyncha</taxon>
        <taxon>Aphidomorpha</taxon>
        <taxon>Aphidoidea</taxon>
        <taxon>Aphididae</taxon>
        <taxon>Aphidini</taxon>
        <taxon>Schizaphis</taxon>
    </lineage>
</organism>
<gene>
    <name evidence="7" type="ORF">g.41572</name>
</gene>
<evidence type="ECO:0000256" key="4">
    <source>
        <dbReference type="ARBA" id="ARBA00023242"/>
    </source>
</evidence>
<dbReference type="AlphaFoldDB" id="A0A2S2P726"/>
<keyword evidence="3" id="KW-0804">Transcription</keyword>
<dbReference type="EMBL" id="GGMR01012624">
    <property type="protein sequence ID" value="MBY25243.1"/>
    <property type="molecule type" value="Transcribed_RNA"/>
</dbReference>
<proteinExistence type="predicted"/>
<feature type="compositionally biased region" description="Polar residues" evidence="5">
    <location>
        <begin position="538"/>
        <end position="558"/>
    </location>
</feature>
<evidence type="ECO:0000259" key="6">
    <source>
        <dbReference type="Pfam" id="PF07524"/>
    </source>
</evidence>
<feature type="compositionally biased region" description="Polar residues" evidence="5">
    <location>
        <begin position="230"/>
        <end position="239"/>
    </location>
</feature>
<evidence type="ECO:0000256" key="2">
    <source>
        <dbReference type="ARBA" id="ARBA00023015"/>
    </source>
</evidence>
<dbReference type="GO" id="GO:0003713">
    <property type="term" value="F:transcription coactivator activity"/>
    <property type="evidence" value="ECO:0007669"/>
    <property type="project" value="TreeGrafter"/>
</dbReference>
<keyword evidence="4" id="KW-0539">Nucleus</keyword>
<evidence type="ECO:0000313" key="7">
    <source>
        <dbReference type="EMBL" id="MBY25243.1"/>
    </source>
</evidence>